<dbReference type="GO" id="GO:0016887">
    <property type="term" value="F:ATP hydrolysis activity"/>
    <property type="evidence" value="ECO:0007669"/>
    <property type="project" value="InterPro"/>
</dbReference>
<reference evidence="5 8" key="1">
    <citation type="journal article" date="2018" name="Int. J. Syst. Evol. Microbiol.">
        <title>Draft Genome Sequence of Faecalimonas umbilicata JCM 30896T, an Acetate-Producing Bacterium Isolated from Human Feces.</title>
        <authorList>
            <person name="Sakamoto M."/>
            <person name="Ikeyama N."/>
            <person name="Yuki M."/>
            <person name="Ohkuma M."/>
        </authorList>
    </citation>
    <scope>NUCLEOTIDE SEQUENCE [LARGE SCALE GENOMIC DNA]</scope>
    <source>
        <strain evidence="5 8">EGH7</strain>
    </source>
</reference>
<dbReference type="Pfam" id="PF00005">
    <property type="entry name" value="ABC_tran"/>
    <property type="match status" value="1"/>
</dbReference>
<dbReference type="SUPFAM" id="SSF52540">
    <property type="entry name" value="P-loop containing nucleoside triphosphate hydrolases"/>
    <property type="match status" value="1"/>
</dbReference>
<dbReference type="InterPro" id="IPR003593">
    <property type="entry name" value="AAA+_ATPase"/>
</dbReference>
<evidence type="ECO:0000256" key="2">
    <source>
        <dbReference type="ARBA" id="ARBA00022741"/>
    </source>
</evidence>
<dbReference type="Proteomes" id="UP000702954">
    <property type="component" value="Unassembled WGS sequence"/>
</dbReference>
<evidence type="ECO:0000313" key="5">
    <source>
        <dbReference type="EMBL" id="GBU03900.1"/>
    </source>
</evidence>
<dbReference type="EMBL" id="SLZV01000010">
    <property type="protein sequence ID" value="TCS68192.1"/>
    <property type="molecule type" value="Genomic_DNA"/>
</dbReference>
<keyword evidence="1" id="KW-0813">Transport</keyword>
<name>A0A4R3JRL2_9FIRM</name>
<dbReference type="EMBL" id="BHEO01000002">
    <property type="protein sequence ID" value="GBU03900.1"/>
    <property type="molecule type" value="Genomic_DNA"/>
</dbReference>
<dbReference type="InterPro" id="IPR027417">
    <property type="entry name" value="P-loop_NTPase"/>
</dbReference>
<evidence type="ECO:0000313" key="6">
    <source>
        <dbReference type="EMBL" id="TCS68192.1"/>
    </source>
</evidence>
<dbReference type="GO" id="GO:0098796">
    <property type="term" value="C:membrane protein complex"/>
    <property type="evidence" value="ECO:0007669"/>
    <property type="project" value="UniProtKB-ARBA"/>
</dbReference>
<evidence type="ECO:0000256" key="3">
    <source>
        <dbReference type="ARBA" id="ARBA00022840"/>
    </source>
</evidence>
<sequence>MAVLRAKELTKIYQAGKVSVHALNGISVSIGKGSFTAVIGKSGSGKTTLLNVLSGLEIPDSGTVHLGAVELTGLKDRKMAALRRKKIGFVFQKFYLIPEFTVWENIFIPFYLDDKNPDMDYVEFLLKEMHMWERKDFFPGELSGGEQQRAAIVRALANRPEILFADEPTGNLDVKNSEEVLALFQKLQRQIGQTVVMVTHDLDIARRADRIICLEDGKIVSDTEEENECES</sequence>
<keyword evidence="2" id="KW-0547">Nucleotide-binding</keyword>
<dbReference type="InterPro" id="IPR003439">
    <property type="entry name" value="ABC_transporter-like_ATP-bd"/>
</dbReference>
<proteinExistence type="predicted"/>
<evidence type="ECO:0000313" key="7">
    <source>
        <dbReference type="Proteomes" id="UP000294613"/>
    </source>
</evidence>
<dbReference type="AlphaFoldDB" id="A0A4R3JRL2"/>
<dbReference type="InterPro" id="IPR015854">
    <property type="entry name" value="ABC_transpr_LolD-like"/>
</dbReference>
<evidence type="ECO:0000259" key="4">
    <source>
        <dbReference type="PROSITE" id="PS50893"/>
    </source>
</evidence>
<gene>
    <name evidence="6" type="ORF">EDD74_11017</name>
    <name evidence="5" type="ORF">FAEUMB_04410</name>
</gene>
<dbReference type="GO" id="GO:0005524">
    <property type="term" value="F:ATP binding"/>
    <property type="evidence" value="ECO:0007669"/>
    <property type="project" value="UniProtKB-KW"/>
</dbReference>
<evidence type="ECO:0000256" key="1">
    <source>
        <dbReference type="ARBA" id="ARBA00022448"/>
    </source>
</evidence>
<dbReference type="PROSITE" id="PS00211">
    <property type="entry name" value="ABC_TRANSPORTER_1"/>
    <property type="match status" value="1"/>
</dbReference>
<dbReference type="Gene3D" id="3.40.50.300">
    <property type="entry name" value="P-loop containing nucleotide triphosphate hydrolases"/>
    <property type="match status" value="1"/>
</dbReference>
<dbReference type="GO" id="GO:0022857">
    <property type="term" value="F:transmembrane transporter activity"/>
    <property type="evidence" value="ECO:0007669"/>
    <property type="project" value="UniProtKB-ARBA"/>
</dbReference>
<dbReference type="SMART" id="SM00382">
    <property type="entry name" value="AAA"/>
    <property type="match status" value="1"/>
</dbReference>
<dbReference type="Proteomes" id="UP000294613">
    <property type="component" value="Unassembled WGS sequence"/>
</dbReference>
<evidence type="ECO:0000313" key="8">
    <source>
        <dbReference type="Proteomes" id="UP000702954"/>
    </source>
</evidence>
<dbReference type="FunFam" id="3.40.50.300:FF:000032">
    <property type="entry name" value="Export ABC transporter ATP-binding protein"/>
    <property type="match status" value="1"/>
</dbReference>
<dbReference type="PANTHER" id="PTHR24220">
    <property type="entry name" value="IMPORT ATP-BINDING PROTEIN"/>
    <property type="match status" value="1"/>
</dbReference>
<dbReference type="GO" id="GO:0005886">
    <property type="term" value="C:plasma membrane"/>
    <property type="evidence" value="ECO:0007669"/>
    <property type="project" value="TreeGrafter"/>
</dbReference>
<dbReference type="CDD" id="cd03255">
    <property type="entry name" value="ABC_MJ0796_LolCDE_FtsE"/>
    <property type="match status" value="1"/>
</dbReference>
<accession>A0A4R3JRL2</accession>
<comment type="caution">
    <text evidence="6">The sequence shown here is derived from an EMBL/GenBank/DDBJ whole genome shotgun (WGS) entry which is preliminary data.</text>
</comment>
<dbReference type="RefSeq" id="WP_116441073.1">
    <property type="nucleotide sequence ID" value="NZ_BHEO01000002.1"/>
</dbReference>
<reference evidence="6 7" key="2">
    <citation type="submission" date="2019-03" db="EMBL/GenBank/DDBJ databases">
        <title>Genomic Encyclopedia of Type Strains, Phase IV (KMG-IV): sequencing the most valuable type-strain genomes for metagenomic binning, comparative biology and taxonomic classification.</title>
        <authorList>
            <person name="Goeker M."/>
        </authorList>
    </citation>
    <scope>NUCLEOTIDE SEQUENCE [LARGE SCALE GENOMIC DNA]</scope>
    <source>
        <strain evidence="6 7">DSM 103426</strain>
    </source>
</reference>
<keyword evidence="8" id="KW-1185">Reference proteome</keyword>
<dbReference type="InterPro" id="IPR017911">
    <property type="entry name" value="MacB-like_ATP-bd"/>
</dbReference>
<protein>
    <submittedName>
        <fullName evidence="5">ABC transporter ATP-binding protein</fullName>
    </submittedName>
    <submittedName>
        <fullName evidence="6">Putative ABC transport system ATP-binding protein</fullName>
    </submittedName>
</protein>
<feature type="domain" description="ABC transporter" evidence="4">
    <location>
        <begin position="4"/>
        <end position="231"/>
    </location>
</feature>
<dbReference type="PROSITE" id="PS50893">
    <property type="entry name" value="ABC_TRANSPORTER_2"/>
    <property type="match status" value="1"/>
</dbReference>
<keyword evidence="3 6" id="KW-0067">ATP-binding</keyword>
<dbReference type="InterPro" id="IPR017871">
    <property type="entry name" value="ABC_transporter-like_CS"/>
</dbReference>
<organism evidence="6 7">
    <name type="scientific">Faecalimonas umbilicata</name>
    <dbReference type="NCBI Taxonomy" id="1912855"/>
    <lineage>
        <taxon>Bacteria</taxon>
        <taxon>Bacillati</taxon>
        <taxon>Bacillota</taxon>
        <taxon>Clostridia</taxon>
        <taxon>Lachnospirales</taxon>
        <taxon>Lachnospiraceae</taxon>
        <taxon>Faecalimonas</taxon>
    </lineage>
</organism>